<dbReference type="Proteomes" id="UP000030651">
    <property type="component" value="Unassembled WGS sequence"/>
</dbReference>
<feature type="domain" description="DUF7791" evidence="4">
    <location>
        <begin position="498"/>
        <end position="632"/>
    </location>
</feature>
<dbReference type="AlphaFoldDB" id="W3WMZ8"/>
<reference evidence="6" key="1">
    <citation type="journal article" date="2015" name="BMC Genomics">
        <title>Genomic and transcriptomic analysis of the endophytic fungus Pestalotiopsis fici reveals its lifestyle and high potential for synthesis of natural products.</title>
        <authorList>
            <person name="Wang X."/>
            <person name="Zhang X."/>
            <person name="Liu L."/>
            <person name="Xiang M."/>
            <person name="Wang W."/>
            <person name="Sun X."/>
            <person name="Che Y."/>
            <person name="Guo L."/>
            <person name="Liu G."/>
            <person name="Guo L."/>
            <person name="Wang C."/>
            <person name="Yin W.B."/>
            <person name="Stadler M."/>
            <person name="Zhang X."/>
            <person name="Liu X."/>
        </authorList>
    </citation>
    <scope>NUCLEOTIDE SEQUENCE [LARGE SCALE GENOMIC DNA]</scope>
    <source>
        <strain evidence="6">W106-1 / CGMCC3.15140</strain>
    </source>
</reference>
<dbReference type="InterPro" id="IPR056884">
    <property type="entry name" value="NPHP3-like_N"/>
</dbReference>
<evidence type="ECO:0000259" key="3">
    <source>
        <dbReference type="Pfam" id="PF24883"/>
    </source>
</evidence>
<dbReference type="HOGENOM" id="CLU_002341_4_3_1"/>
<dbReference type="RefSeq" id="XP_007840829.1">
    <property type="nucleotide sequence ID" value="XM_007842638.1"/>
</dbReference>
<dbReference type="Pfam" id="PF25053">
    <property type="entry name" value="DUF7791"/>
    <property type="match status" value="1"/>
</dbReference>
<evidence type="ECO:0000259" key="4">
    <source>
        <dbReference type="Pfam" id="PF25053"/>
    </source>
</evidence>
<gene>
    <name evidence="5" type="ORF">PFICI_14057</name>
</gene>
<evidence type="ECO:0000256" key="1">
    <source>
        <dbReference type="ARBA" id="ARBA00022737"/>
    </source>
</evidence>
<feature type="coiled-coil region" evidence="2">
    <location>
        <begin position="112"/>
        <end position="139"/>
    </location>
</feature>
<keyword evidence="6" id="KW-1185">Reference proteome</keyword>
<accession>W3WMZ8</accession>
<dbReference type="SUPFAM" id="SSF52540">
    <property type="entry name" value="P-loop containing nucleoside triphosphate hydrolases"/>
    <property type="match status" value="1"/>
</dbReference>
<dbReference type="Gene3D" id="3.40.50.300">
    <property type="entry name" value="P-loop containing nucleotide triphosphate hydrolases"/>
    <property type="match status" value="1"/>
</dbReference>
<dbReference type="InParanoid" id="W3WMZ8"/>
<dbReference type="OMA" id="RYANDMA"/>
<dbReference type="PANTHER" id="PTHR10039">
    <property type="entry name" value="AMELOGENIN"/>
    <property type="match status" value="1"/>
</dbReference>
<proteinExistence type="predicted"/>
<dbReference type="KEGG" id="pfy:PFICI_14057"/>
<evidence type="ECO:0000313" key="5">
    <source>
        <dbReference type="EMBL" id="ETS74191.1"/>
    </source>
</evidence>
<dbReference type="GeneID" id="19279070"/>
<dbReference type="Pfam" id="PF24883">
    <property type="entry name" value="NPHP3_N"/>
    <property type="match status" value="1"/>
</dbReference>
<keyword evidence="2" id="KW-0175">Coiled coil</keyword>
<evidence type="ECO:0000313" key="6">
    <source>
        <dbReference type="Proteomes" id="UP000030651"/>
    </source>
</evidence>
<evidence type="ECO:0000256" key="2">
    <source>
        <dbReference type="SAM" id="Coils"/>
    </source>
</evidence>
<organism evidence="5 6">
    <name type="scientific">Pestalotiopsis fici (strain W106-1 / CGMCC3.15140)</name>
    <dbReference type="NCBI Taxonomy" id="1229662"/>
    <lineage>
        <taxon>Eukaryota</taxon>
        <taxon>Fungi</taxon>
        <taxon>Dikarya</taxon>
        <taxon>Ascomycota</taxon>
        <taxon>Pezizomycotina</taxon>
        <taxon>Sordariomycetes</taxon>
        <taxon>Xylariomycetidae</taxon>
        <taxon>Amphisphaeriales</taxon>
        <taxon>Sporocadaceae</taxon>
        <taxon>Pestalotiopsis</taxon>
    </lineage>
</organism>
<sequence length="867" mass="100146">MEALDALGLAANIAQFVGMAGKAVQKTMELALDEKELMQENEELQLIVSDFQKNLPMLQDENGVHDVASAELKHLAEAASRICSEIDTKFESIKAKRAKKKRLQSFYATWTEMKLREVFQNLNARLAELRNQISLHINIILVQQQASVQSALVDTIKTSQDYISRLDRETAEFKTHAIIHHQEDDILHWRWLGDSEQLYSLGRSLKSLKPHYESFQRTQKILKSLYFSQVGERRDTISDPHMSTYDWVFKADTANFGPWLEHPEAPIYWIAGRAGSGKSTLMKHIHKHHKLPAGLQRWAGTRKVLIASHFFWELASQAFPDRWKAALQPVETLSQNQWPREELLGGLTNFLTEARDSCVLIFVDGLDEYSGEPDNLIEVVQTLGRLSNVKVCVSSRPWIEFSDAFSESSWKLYLHDHTRKDIERYKLHTLEAHNRFKLFKTQNPEASLELVSCITDRAEGVFLWVQLAVRSLLRGIVNADDIVDLQRRLDELMLNNISDFYKSRTAKVLLVLAHARVSLPLVTFYFLDSREGRHFDPQIFLQNWPYVNEEEAAEVERKKRQFIAQFKDLINIYEHPTKAALFNFSVGFIHRTVIEFITQSRIQDWLYQRAGPNFNPVLALFEVSLEQFKIFSHFWKLTFLHPFLRNWFLSAVYYAREIEVTNGYSVSQQLNQLQEVLSDDTDKGHFRRPSKFEAPWWRGSLKDLAISVGLWRYANDMAVSTEFEAALEPDLCIELQSDFVVKEVTDTDRDKRRGMDIKRPSYTSTLHMFTAAEADCLSDLRARRLKPIPRAQPLASHPDDGQVGRLSEEDTHNYVLHSVFSRSNSIEIEMTKPKVSRFKKAPKIAGSVKIIRSDSVDCRELERNGSQ</sequence>
<feature type="domain" description="Nephrocystin 3-like N-terminal" evidence="3">
    <location>
        <begin position="244"/>
        <end position="396"/>
    </location>
</feature>
<name>W3WMZ8_PESFW</name>
<dbReference type="PANTHER" id="PTHR10039:SF5">
    <property type="entry name" value="NACHT DOMAIN-CONTAINING PROTEIN"/>
    <property type="match status" value="1"/>
</dbReference>
<dbReference type="OrthoDB" id="443402at2759"/>
<dbReference type="InterPro" id="IPR056693">
    <property type="entry name" value="DUF7791"/>
</dbReference>
<protein>
    <submittedName>
        <fullName evidence="5">Uncharacterized protein</fullName>
    </submittedName>
</protein>
<dbReference type="InterPro" id="IPR027417">
    <property type="entry name" value="P-loop_NTPase"/>
</dbReference>
<dbReference type="EMBL" id="KI912120">
    <property type="protein sequence ID" value="ETS74191.1"/>
    <property type="molecule type" value="Genomic_DNA"/>
</dbReference>
<keyword evidence="1" id="KW-0677">Repeat</keyword>